<dbReference type="RefSeq" id="WP_344808221.1">
    <property type="nucleotide sequence ID" value="NZ_BAABAB010000036.1"/>
</dbReference>
<keyword evidence="1" id="KW-0812">Transmembrane</keyword>
<accession>A0ABP7AL87</accession>
<keyword evidence="3" id="KW-1185">Reference proteome</keyword>
<feature type="transmembrane region" description="Helical" evidence="1">
    <location>
        <begin position="30"/>
        <end position="50"/>
    </location>
</feature>
<sequence>MNDPVDERRGDLGRRRAEVGAWFSHGPGGIAVIALAVILAVMLTLTAVGWL</sequence>
<reference evidence="3" key="1">
    <citation type="journal article" date="2019" name="Int. J. Syst. Evol. Microbiol.">
        <title>The Global Catalogue of Microorganisms (GCM) 10K type strain sequencing project: providing services to taxonomists for standard genome sequencing and annotation.</title>
        <authorList>
            <consortium name="The Broad Institute Genomics Platform"/>
            <consortium name="The Broad Institute Genome Sequencing Center for Infectious Disease"/>
            <person name="Wu L."/>
            <person name="Ma J."/>
        </authorList>
    </citation>
    <scope>NUCLEOTIDE SEQUENCE [LARGE SCALE GENOMIC DNA]</scope>
    <source>
        <strain evidence="3">JCM 16929</strain>
    </source>
</reference>
<keyword evidence="1" id="KW-0472">Membrane</keyword>
<evidence type="ECO:0000256" key="1">
    <source>
        <dbReference type="SAM" id="Phobius"/>
    </source>
</evidence>
<comment type="caution">
    <text evidence="2">The sequence shown here is derived from an EMBL/GenBank/DDBJ whole genome shotgun (WGS) entry which is preliminary data.</text>
</comment>
<keyword evidence="1" id="KW-1133">Transmembrane helix</keyword>
<dbReference type="EMBL" id="BAABAB010000036">
    <property type="protein sequence ID" value="GAA3634781.1"/>
    <property type="molecule type" value="Genomic_DNA"/>
</dbReference>
<organism evidence="2 3">
    <name type="scientific">Microlunatus ginsengisoli</name>
    <dbReference type="NCBI Taxonomy" id="363863"/>
    <lineage>
        <taxon>Bacteria</taxon>
        <taxon>Bacillati</taxon>
        <taxon>Actinomycetota</taxon>
        <taxon>Actinomycetes</taxon>
        <taxon>Propionibacteriales</taxon>
        <taxon>Propionibacteriaceae</taxon>
        <taxon>Microlunatus</taxon>
    </lineage>
</organism>
<evidence type="ECO:0000313" key="3">
    <source>
        <dbReference type="Proteomes" id="UP001501490"/>
    </source>
</evidence>
<gene>
    <name evidence="2" type="ORF">GCM10022236_41730</name>
</gene>
<name>A0ABP7AL87_9ACTN</name>
<evidence type="ECO:0000313" key="2">
    <source>
        <dbReference type="EMBL" id="GAA3634781.1"/>
    </source>
</evidence>
<evidence type="ECO:0008006" key="4">
    <source>
        <dbReference type="Google" id="ProtNLM"/>
    </source>
</evidence>
<protein>
    <recommendedName>
        <fullName evidence="4">Flagellin N-terminal-like domain-containing protein</fullName>
    </recommendedName>
</protein>
<dbReference type="Proteomes" id="UP001501490">
    <property type="component" value="Unassembled WGS sequence"/>
</dbReference>
<proteinExistence type="predicted"/>